<dbReference type="Proteomes" id="UP000476837">
    <property type="component" value="Unassembled WGS sequence"/>
</dbReference>
<dbReference type="SUPFAM" id="SSF53448">
    <property type="entry name" value="Nucleotide-diphospho-sugar transferases"/>
    <property type="match status" value="1"/>
</dbReference>
<dbReference type="GO" id="GO:0016757">
    <property type="term" value="F:glycosyltransferase activity"/>
    <property type="evidence" value="ECO:0007669"/>
    <property type="project" value="UniProtKB-KW"/>
</dbReference>
<gene>
    <name evidence="5" type="ORF">DS837_29900</name>
</gene>
<dbReference type="InterPro" id="IPR029044">
    <property type="entry name" value="Nucleotide-diphossugar_trans"/>
</dbReference>
<sequence>MTRDGAFAFFIDRIEVGVELRVEGWAFHHRHGPCGFDVVIDNGHRPPAIHVQRKIGRQDVALASGTPAAERSGFVVIAALPPGASAVALRLTAGDEQEIVPLMLRTGLSLRSWEVGFERGTAAVEYRFLTERGLGYAAALPARLARAREALGLFAEAPRPVVPLAAPVSIVVPVYGGKRFLTPLVHALLDTVEPRHRIIFVDDGNPDRSVTAFLVALGVSCDHVTVVAKPRNEGYLKAVIDGVEVATRLNPDGHVVLLNTDVEVPAGWLERLVGPIERMPRIASTTPFTNAGTICGFPAMPEDNDPFLGASVGEIDAVFASMAELPPVDVPTGVGFCMALNRQALNRIGFFDLETFGRGYGEEVDWCRRALRHGFANVVVPNLYVHHRHGGSFSSEEKQRQVQVSGEVIRQRYPEFDAEVQDFIRADPLRPMRAAAAVRILGDLDGGPGRPRTVLLFDHAGHGGTATFRAKEIARLQAQGRSVLLVRPVAQPVLGMPDGALDVELRHRDTTVRFPANDLGDLDALVRALPLSEIVVSSLVGYAFPADVMGFVRVQRTERGVPLRLLHHDYYPVCPSFNLIDVDDRFCALPPLDRCRACAPANPHFRQPGTDPFTAASGPVGNGADASFDIADYRGIWQSFFDLADRHVFFSRSSLAVVRQVFALRDDRVRVIPHLADHVTVPQLSPPAPGPVLRVAVVGGINLAKGSKILAGMVRLAEAHRLPVCFELFGNVDQPIHSPHFHNNGVYEPDQLPTLIAGRGCHAVFLPAIWPETYCYVLDEVIGLGLPVGAFNIGAPAERLRFWPNGFIVTLNTPEAALSALLRVTSLGIPAADGA</sequence>
<organism evidence="5 6">
    <name type="scientific">Azospirillum brasilense</name>
    <dbReference type="NCBI Taxonomy" id="192"/>
    <lineage>
        <taxon>Bacteria</taxon>
        <taxon>Pseudomonadati</taxon>
        <taxon>Pseudomonadota</taxon>
        <taxon>Alphaproteobacteria</taxon>
        <taxon>Rhodospirillales</taxon>
        <taxon>Azospirillaceae</taxon>
        <taxon>Azospirillum</taxon>
    </lineage>
</organism>
<comment type="similarity">
    <text evidence="1">Belongs to the glycosyltransferase 2 family.</text>
</comment>
<dbReference type="InterPro" id="IPR001173">
    <property type="entry name" value="Glyco_trans_2-like"/>
</dbReference>
<evidence type="ECO:0000313" key="5">
    <source>
        <dbReference type="EMBL" id="KAA0677122.1"/>
    </source>
</evidence>
<keyword evidence="3 5" id="KW-0808">Transferase</keyword>
<proteinExistence type="inferred from homology"/>
<dbReference type="Gene3D" id="3.90.550.10">
    <property type="entry name" value="Spore Coat Polysaccharide Biosynthesis Protein SpsA, Chain A"/>
    <property type="match status" value="1"/>
</dbReference>
<comment type="caution">
    <text evidence="5">The sequence shown here is derived from an EMBL/GenBank/DDBJ whole genome shotgun (WGS) entry which is preliminary data.</text>
</comment>
<evidence type="ECO:0000313" key="6">
    <source>
        <dbReference type="Proteomes" id="UP000476837"/>
    </source>
</evidence>
<dbReference type="EMBL" id="QOKV01000037">
    <property type="protein sequence ID" value="KAA0677122.1"/>
    <property type="molecule type" value="Genomic_DNA"/>
</dbReference>
<evidence type="ECO:0000256" key="3">
    <source>
        <dbReference type="ARBA" id="ARBA00022679"/>
    </source>
</evidence>
<dbReference type="PANTHER" id="PTHR43179">
    <property type="entry name" value="RHAMNOSYLTRANSFERASE WBBL"/>
    <property type="match status" value="1"/>
</dbReference>
<evidence type="ECO:0000256" key="2">
    <source>
        <dbReference type="ARBA" id="ARBA00022676"/>
    </source>
</evidence>
<name>A0A6L3ARB8_AZOBR</name>
<keyword evidence="2" id="KW-0328">Glycosyltransferase</keyword>
<dbReference type="SUPFAM" id="SSF53756">
    <property type="entry name" value="UDP-Glycosyltransferase/glycogen phosphorylase"/>
    <property type="match status" value="1"/>
</dbReference>
<feature type="domain" description="Glycosyltransferase 2-like" evidence="4">
    <location>
        <begin position="169"/>
        <end position="283"/>
    </location>
</feature>
<protein>
    <submittedName>
        <fullName evidence="5">Glycosyltransferase</fullName>
    </submittedName>
</protein>
<evidence type="ECO:0000259" key="4">
    <source>
        <dbReference type="Pfam" id="PF00535"/>
    </source>
</evidence>
<dbReference type="Gene3D" id="3.40.50.2000">
    <property type="entry name" value="Glycogen Phosphorylase B"/>
    <property type="match status" value="1"/>
</dbReference>
<dbReference type="Pfam" id="PF00535">
    <property type="entry name" value="Glycos_transf_2"/>
    <property type="match status" value="1"/>
</dbReference>
<reference evidence="5 6" key="1">
    <citation type="submission" date="2018-07" db="EMBL/GenBank/DDBJ databases">
        <title>Genome sequence of Roseomonas fauriae ATCC 49958.</title>
        <authorList>
            <person name="Sant'Anna F.H."/>
            <person name="Baldani J.I."/>
            <person name="Zilli J.E."/>
            <person name="Reis V.M."/>
            <person name="Hartmann A."/>
            <person name="Cruz L."/>
            <person name="de Souza E.M."/>
            <person name="de Oliveira Pedrosa F."/>
            <person name="Passaglia L.M.P."/>
        </authorList>
    </citation>
    <scope>NUCLEOTIDE SEQUENCE [LARGE SCALE GENOMIC DNA]</scope>
    <source>
        <strain evidence="5 6">ATCC 49958</strain>
    </source>
</reference>
<accession>A0A6L3ARB8</accession>
<dbReference type="AlphaFoldDB" id="A0A6L3ARB8"/>
<dbReference type="PANTHER" id="PTHR43179:SF12">
    <property type="entry name" value="GALACTOFURANOSYLTRANSFERASE GLFT2"/>
    <property type="match status" value="1"/>
</dbReference>
<dbReference type="RefSeq" id="WP_149168096.1">
    <property type="nucleotide sequence ID" value="NZ_QOKV01000037.1"/>
</dbReference>
<evidence type="ECO:0000256" key="1">
    <source>
        <dbReference type="ARBA" id="ARBA00006739"/>
    </source>
</evidence>